<reference evidence="9 10" key="1">
    <citation type="submission" date="2016-10" db="EMBL/GenBank/DDBJ databases">
        <authorList>
            <person name="de Groot N.N."/>
        </authorList>
    </citation>
    <scope>NUCLEOTIDE SEQUENCE [LARGE SCALE GENOMIC DNA]</scope>
    <source>
        <strain evidence="9 10">DSM 21633</strain>
    </source>
</reference>
<evidence type="ECO:0000256" key="1">
    <source>
        <dbReference type="ARBA" id="ARBA00004651"/>
    </source>
</evidence>
<evidence type="ECO:0000313" key="9">
    <source>
        <dbReference type="EMBL" id="SEQ02445.1"/>
    </source>
</evidence>
<dbReference type="PANTHER" id="PTHR30465:SF44">
    <property type="entry name" value="ABC-TYPE DIPEPTIDE_OLIGOPEPTIDE TRANSPORT SYSTEM, PERMEASE COMPONENT"/>
    <property type="match status" value="1"/>
</dbReference>
<keyword evidence="10" id="KW-1185">Reference proteome</keyword>
<keyword evidence="2" id="KW-0813">Transport</keyword>
<evidence type="ECO:0000256" key="2">
    <source>
        <dbReference type="ARBA" id="ARBA00022448"/>
    </source>
</evidence>
<proteinExistence type="predicted"/>
<feature type="transmembrane region" description="Helical" evidence="7">
    <location>
        <begin position="165"/>
        <end position="181"/>
    </location>
</feature>
<feature type="transmembrane region" description="Helical" evidence="7">
    <location>
        <begin position="92"/>
        <end position="114"/>
    </location>
</feature>
<dbReference type="GO" id="GO:0005886">
    <property type="term" value="C:plasma membrane"/>
    <property type="evidence" value="ECO:0007669"/>
    <property type="project" value="UniProtKB-SubCell"/>
</dbReference>
<organism evidence="9 10">
    <name type="scientific">Piscibacillus halophilus</name>
    <dbReference type="NCBI Taxonomy" id="571933"/>
    <lineage>
        <taxon>Bacteria</taxon>
        <taxon>Bacillati</taxon>
        <taxon>Bacillota</taxon>
        <taxon>Bacilli</taxon>
        <taxon>Bacillales</taxon>
        <taxon>Bacillaceae</taxon>
        <taxon>Piscibacillus</taxon>
    </lineage>
</organism>
<evidence type="ECO:0000256" key="6">
    <source>
        <dbReference type="ARBA" id="ARBA00023136"/>
    </source>
</evidence>
<feature type="transmembrane region" description="Helical" evidence="7">
    <location>
        <begin position="7"/>
        <end position="27"/>
    </location>
</feature>
<dbReference type="EMBL" id="FOES01000005">
    <property type="protein sequence ID" value="SEQ02445.1"/>
    <property type="molecule type" value="Genomic_DNA"/>
</dbReference>
<dbReference type="GO" id="GO:0055085">
    <property type="term" value="P:transmembrane transport"/>
    <property type="evidence" value="ECO:0007669"/>
    <property type="project" value="InterPro"/>
</dbReference>
<protein>
    <submittedName>
        <fullName evidence="9">Oligopeptide transport system permease protein</fullName>
    </submittedName>
</protein>
<evidence type="ECO:0000256" key="3">
    <source>
        <dbReference type="ARBA" id="ARBA00022475"/>
    </source>
</evidence>
<evidence type="ECO:0000313" key="10">
    <source>
        <dbReference type="Proteomes" id="UP000199427"/>
    </source>
</evidence>
<feature type="transmembrane region" description="Helical" evidence="7">
    <location>
        <begin position="271"/>
        <end position="293"/>
    </location>
</feature>
<name>A0A1H9CML1_9BACI</name>
<keyword evidence="4 7" id="KW-0812">Transmembrane</keyword>
<gene>
    <name evidence="9" type="ORF">SAMN05216362_105112</name>
</gene>
<dbReference type="AlphaFoldDB" id="A0A1H9CML1"/>
<feature type="transmembrane region" description="Helical" evidence="7">
    <location>
        <begin position="126"/>
        <end position="150"/>
    </location>
</feature>
<dbReference type="Proteomes" id="UP000199427">
    <property type="component" value="Unassembled WGS sequence"/>
</dbReference>
<evidence type="ECO:0000259" key="8">
    <source>
        <dbReference type="Pfam" id="PF00528"/>
    </source>
</evidence>
<dbReference type="SUPFAM" id="SSF161098">
    <property type="entry name" value="MetI-like"/>
    <property type="match status" value="1"/>
</dbReference>
<dbReference type="Pfam" id="PF00528">
    <property type="entry name" value="BPD_transp_1"/>
    <property type="match status" value="1"/>
</dbReference>
<keyword evidence="3" id="KW-1003">Cell membrane</keyword>
<dbReference type="InterPro" id="IPR000515">
    <property type="entry name" value="MetI-like"/>
</dbReference>
<feature type="domain" description="ABC transmembrane type-1" evidence="8">
    <location>
        <begin position="102"/>
        <end position="296"/>
    </location>
</feature>
<keyword evidence="5 7" id="KW-1133">Transmembrane helix</keyword>
<evidence type="ECO:0000256" key="5">
    <source>
        <dbReference type="ARBA" id="ARBA00022989"/>
    </source>
</evidence>
<dbReference type="OrthoDB" id="2551456at2"/>
<evidence type="ECO:0000256" key="4">
    <source>
        <dbReference type="ARBA" id="ARBA00022692"/>
    </source>
</evidence>
<dbReference type="CDD" id="cd06261">
    <property type="entry name" value="TM_PBP2"/>
    <property type="match status" value="1"/>
</dbReference>
<dbReference type="STRING" id="571933.SAMN05216362_105112"/>
<dbReference type="InterPro" id="IPR035906">
    <property type="entry name" value="MetI-like_sf"/>
</dbReference>
<sequence length="301" mass="35033">MKLAWQFIKQILIFSLIVCSFVLLLLLPREMEVTPFAPLQYEANFPFTLELYKETIDDFVTHIKEERGFGETSSGNNLLSEVERFFNRSLKVILPAFLLSMIVGTFLGTVQVYFRAHKRGKIMSFISWVFASIPDFFLFIAIQYMLIIFMRHGLPQFSLFGHNEWYSFIIPLISVMIYPVIHMAKFTVVSMENEMGQDYVRTVFSKGLTKFDAMKHMIWNCFSPIMNQSQMVMLYILSSLPIIERISSYNGAGYQLLVAILGNEDVRALSFMLPFLFLMFLVVLVTQFLRYWLVPKEVVGK</sequence>
<accession>A0A1H9CML1</accession>
<keyword evidence="6 7" id="KW-0472">Membrane</keyword>
<dbReference type="Gene3D" id="1.10.3720.10">
    <property type="entry name" value="MetI-like"/>
    <property type="match status" value="1"/>
</dbReference>
<dbReference type="PANTHER" id="PTHR30465">
    <property type="entry name" value="INNER MEMBRANE ABC TRANSPORTER"/>
    <property type="match status" value="1"/>
</dbReference>
<comment type="subcellular location">
    <subcellularLocation>
        <location evidence="1">Cell membrane</location>
        <topology evidence="1">Multi-pass membrane protein</topology>
    </subcellularLocation>
</comment>
<evidence type="ECO:0000256" key="7">
    <source>
        <dbReference type="SAM" id="Phobius"/>
    </source>
</evidence>